<dbReference type="GO" id="GO:0004645">
    <property type="term" value="F:1,4-alpha-oligoglucan phosphorylase activity"/>
    <property type="evidence" value="ECO:0007669"/>
    <property type="project" value="InterPro"/>
</dbReference>
<comment type="similarity">
    <text evidence="1 5">Belongs to the thymidine/pyrimidine-nucleoside phosphorylase family.</text>
</comment>
<evidence type="ECO:0000259" key="6">
    <source>
        <dbReference type="Pfam" id="PF00591"/>
    </source>
</evidence>
<dbReference type="GO" id="GO:0006213">
    <property type="term" value="P:pyrimidine nucleoside metabolic process"/>
    <property type="evidence" value="ECO:0007669"/>
    <property type="project" value="UniProtKB-UniRule"/>
</dbReference>
<dbReference type="SUPFAM" id="SSF54680">
    <property type="entry name" value="Pyrimidine nucleoside phosphorylase C-terminal domain"/>
    <property type="match status" value="1"/>
</dbReference>
<dbReference type="InterPro" id="IPR000312">
    <property type="entry name" value="Glycosyl_Trfase_fam3"/>
</dbReference>
<sequence>MADHLTIPQLIMKKRNKEELSKQDIQDFIDAVVQDKAEGVQIGAMLMAMLLNDLTVTETTHLTNVMMNSGDTLKWPEEWNGSLVDKHSTGGVGDKISLVLAPALAACSLKASLTSEIKILPVPMISGRGLGHTGGTLDKVESIPGFQVAIKTDQMVDILRSVGCCIVGQTSNLCPADGVLYKSRDVTGTVDHIGLIAASIVSKKAAENVNALVLDVKAGKGAFCETVEKAHILADRMVQAGKGMNIKTSAVITDMNSPIGRMIGNALEVIEAIECLHGDGPQDINELVEQLGGQLLLSIGQVETIENGKEKIKRTLTDGTALKKFCAMCEAQGVAENFAEKLCTKGDISHLLPKAQHKTPIKSRLSGTISTIDAMECARIAQSLGAGRTKSDDKLKNGVGLELLVKVGSEIKEGKLAINRNFIFLKINPFNIRRPK</sequence>
<dbReference type="GO" id="GO:0006206">
    <property type="term" value="P:pyrimidine nucleobase metabolic process"/>
    <property type="evidence" value="ECO:0007669"/>
    <property type="project" value="InterPro"/>
</dbReference>
<dbReference type="InterPro" id="IPR017459">
    <property type="entry name" value="Glycosyl_Trfase_fam3_N_dom"/>
</dbReference>
<dbReference type="OrthoDB" id="445007at2759"/>
<dbReference type="NCBIfam" id="TIGR02644">
    <property type="entry name" value="Y_phosphoryl"/>
    <property type="match status" value="1"/>
</dbReference>
<evidence type="ECO:0000259" key="7">
    <source>
        <dbReference type="Pfam" id="PF02885"/>
    </source>
</evidence>
<dbReference type="EC" id="2.4.2.4" evidence="5"/>
<comment type="function">
    <text evidence="5">Catalyzes the reversible phosphorolysis of thymidine. The produced molecules are then utilized as carbon and energy sources or in the rescue of pyrimidine bases for nucleotide synthesis.</text>
</comment>
<dbReference type="AlphaFoldDB" id="V3ZEZ2"/>
<feature type="domain" description="Glycosyl transferase family 3 N-terminal" evidence="7">
    <location>
        <begin position="9"/>
        <end position="70"/>
    </location>
</feature>
<dbReference type="Gene3D" id="3.40.1030.10">
    <property type="entry name" value="Nucleoside phosphorylase/phosphoribosyltransferase catalytic domain"/>
    <property type="match status" value="1"/>
</dbReference>
<dbReference type="OMA" id="VWGGATN"/>
<keyword evidence="3 5" id="KW-0328">Glycosyltransferase</keyword>
<evidence type="ECO:0000256" key="1">
    <source>
        <dbReference type="ARBA" id="ARBA00006915"/>
    </source>
</evidence>
<name>V3ZEZ2_LOTGI</name>
<organism evidence="9 10">
    <name type="scientific">Lottia gigantea</name>
    <name type="common">Giant owl limpet</name>
    <dbReference type="NCBI Taxonomy" id="225164"/>
    <lineage>
        <taxon>Eukaryota</taxon>
        <taxon>Metazoa</taxon>
        <taxon>Spiralia</taxon>
        <taxon>Lophotrochozoa</taxon>
        <taxon>Mollusca</taxon>
        <taxon>Gastropoda</taxon>
        <taxon>Patellogastropoda</taxon>
        <taxon>Lottioidea</taxon>
        <taxon>Lottiidae</taxon>
        <taxon>Lottia</taxon>
    </lineage>
</organism>
<dbReference type="Pfam" id="PF02885">
    <property type="entry name" value="Glycos_trans_3N"/>
    <property type="match status" value="1"/>
</dbReference>
<evidence type="ECO:0000256" key="2">
    <source>
        <dbReference type="ARBA" id="ARBA00011738"/>
    </source>
</evidence>
<keyword evidence="10" id="KW-1185">Reference proteome</keyword>
<evidence type="ECO:0000313" key="10">
    <source>
        <dbReference type="Proteomes" id="UP000030746"/>
    </source>
</evidence>
<gene>
    <name evidence="9" type="ORF">LOTGIDRAFT_218516</name>
</gene>
<dbReference type="InterPro" id="IPR000053">
    <property type="entry name" value="Thymidine/pyrmidine_PPase"/>
</dbReference>
<dbReference type="STRING" id="225164.V3ZEZ2"/>
<dbReference type="GO" id="GO:0009032">
    <property type="term" value="F:thymidine phosphorylase activity"/>
    <property type="evidence" value="ECO:0007669"/>
    <property type="project" value="UniProtKB-UniRule"/>
</dbReference>
<dbReference type="Gene3D" id="3.90.1170.30">
    <property type="entry name" value="Pyrimidine nucleoside phosphorylase-like, C-terminal domain"/>
    <property type="match status" value="1"/>
</dbReference>
<dbReference type="GeneID" id="20246790"/>
<dbReference type="Pfam" id="PF00591">
    <property type="entry name" value="Glycos_transf_3"/>
    <property type="match status" value="1"/>
</dbReference>
<dbReference type="PROSITE" id="PS00647">
    <property type="entry name" value="THYMID_PHOSPHORYLASE"/>
    <property type="match status" value="1"/>
</dbReference>
<evidence type="ECO:0000256" key="5">
    <source>
        <dbReference type="PIRNR" id="PIRNR000478"/>
    </source>
</evidence>
<dbReference type="PIRSF" id="PIRSF000478">
    <property type="entry name" value="TP_PyNP"/>
    <property type="match status" value="1"/>
</dbReference>
<proteinExistence type="inferred from homology"/>
<evidence type="ECO:0000256" key="4">
    <source>
        <dbReference type="ARBA" id="ARBA00022679"/>
    </source>
</evidence>
<dbReference type="InterPro" id="IPR035902">
    <property type="entry name" value="Nuc_phospho_transferase"/>
</dbReference>
<comment type="pathway">
    <text evidence="5">Pyrimidine metabolism; dTMP biosynthesis via salvage pathway; dTMP from thymine: step 1/2.</text>
</comment>
<reference evidence="9 10" key="1">
    <citation type="journal article" date="2013" name="Nature">
        <title>Insights into bilaterian evolution from three spiralian genomes.</title>
        <authorList>
            <person name="Simakov O."/>
            <person name="Marletaz F."/>
            <person name="Cho S.J."/>
            <person name="Edsinger-Gonzales E."/>
            <person name="Havlak P."/>
            <person name="Hellsten U."/>
            <person name="Kuo D.H."/>
            <person name="Larsson T."/>
            <person name="Lv J."/>
            <person name="Arendt D."/>
            <person name="Savage R."/>
            <person name="Osoegawa K."/>
            <person name="de Jong P."/>
            <person name="Grimwood J."/>
            <person name="Chapman J.A."/>
            <person name="Shapiro H."/>
            <person name="Aerts A."/>
            <person name="Otillar R.P."/>
            <person name="Terry A.Y."/>
            <person name="Boore J.L."/>
            <person name="Grigoriev I.V."/>
            <person name="Lindberg D.R."/>
            <person name="Seaver E.C."/>
            <person name="Weisblat D.A."/>
            <person name="Putnam N.H."/>
            <person name="Rokhsar D.S."/>
        </authorList>
    </citation>
    <scope>NUCLEOTIDE SEQUENCE [LARGE SCALE GENOMIC DNA]</scope>
</reference>
<evidence type="ECO:0000256" key="3">
    <source>
        <dbReference type="ARBA" id="ARBA00022676"/>
    </source>
</evidence>
<dbReference type="PANTHER" id="PTHR10515:SF0">
    <property type="entry name" value="THYMIDINE PHOSPHORYLASE"/>
    <property type="match status" value="1"/>
</dbReference>
<dbReference type="SUPFAM" id="SSF47648">
    <property type="entry name" value="Nucleoside phosphorylase/phosphoribosyltransferase N-terminal domain"/>
    <property type="match status" value="1"/>
</dbReference>
<dbReference type="Proteomes" id="UP000030746">
    <property type="component" value="Unassembled WGS sequence"/>
</dbReference>
<dbReference type="Pfam" id="PF07831">
    <property type="entry name" value="PYNP_C"/>
    <property type="match status" value="1"/>
</dbReference>
<dbReference type="GO" id="GO:0005829">
    <property type="term" value="C:cytosol"/>
    <property type="evidence" value="ECO:0007669"/>
    <property type="project" value="TreeGrafter"/>
</dbReference>
<feature type="domain" description="Glycosyl transferase family 3" evidence="6">
    <location>
        <begin position="81"/>
        <end position="322"/>
    </location>
</feature>
<dbReference type="UniPathway" id="UPA00578">
    <property type="reaction ID" value="UER00638"/>
</dbReference>
<dbReference type="SUPFAM" id="SSF52418">
    <property type="entry name" value="Nucleoside phosphorylase/phosphoribosyltransferase catalytic domain"/>
    <property type="match status" value="1"/>
</dbReference>
<protein>
    <recommendedName>
        <fullName evidence="5">Thymidine phosphorylase</fullName>
        <shortName evidence="5">TP</shortName>
        <ecNumber evidence="5">2.4.2.4</ecNumber>
    </recommendedName>
    <alternativeName>
        <fullName evidence="5">TdRPase</fullName>
    </alternativeName>
</protein>
<dbReference type="KEGG" id="lgi:LOTGIDRAFT_218516"/>
<keyword evidence="4 5" id="KW-0808">Transferase</keyword>
<dbReference type="PANTHER" id="PTHR10515">
    <property type="entry name" value="THYMIDINE PHOSPHORYLASE"/>
    <property type="match status" value="1"/>
</dbReference>
<dbReference type="InterPro" id="IPR013102">
    <property type="entry name" value="PYNP_C"/>
</dbReference>
<dbReference type="InterPro" id="IPR018090">
    <property type="entry name" value="Pyrmidine_PPas_bac/euk"/>
</dbReference>
<comment type="catalytic activity">
    <reaction evidence="5">
        <text>thymidine + phosphate = 2-deoxy-alpha-D-ribose 1-phosphate + thymine</text>
        <dbReference type="Rhea" id="RHEA:16037"/>
        <dbReference type="ChEBI" id="CHEBI:17748"/>
        <dbReference type="ChEBI" id="CHEBI:17821"/>
        <dbReference type="ChEBI" id="CHEBI:43474"/>
        <dbReference type="ChEBI" id="CHEBI:57259"/>
        <dbReference type="EC" id="2.4.2.4"/>
    </reaction>
</comment>
<evidence type="ECO:0000259" key="8">
    <source>
        <dbReference type="Pfam" id="PF07831"/>
    </source>
</evidence>
<feature type="domain" description="Pyrimidine nucleoside phosphorylase C-terminal" evidence="8">
    <location>
        <begin position="369"/>
        <end position="415"/>
    </location>
</feature>
<dbReference type="NCBIfam" id="NF004490">
    <property type="entry name" value="PRK05820.1"/>
    <property type="match status" value="1"/>
</dbReference>
<dbReference type="Gene3D" id="1.20.970.10">
    <property type="entry name" value="Transferase, Pyrimidine Nucleoside Phosphorylase, Chain C"/>
    <property type="match status" value="1"/>
</dbReference>
<dbReference type="InterPro" id="IPR017872">
    <property type="entry name" value="Pyrmidine_PPase_CS"/>
</dbReference>
<dbReference type="FunFam" id="3.40.1030.10:FF:000003">
    <property type="entry name" value="Pyrimidine-nucleoside phosphorylase"/>
    <property type="match status" value="1"/>
</dbReference>
<dbReference type="RefSeq" id="XP_009059517.1">
    <property type="nucleotide sequence ID" value="XM_009061269.1"/>
</dbReference>
<dbReference type="EMBL" id="KB202544">
    <property type="protein sequence ID" value="ESO89723.1"/>
    <property type="molecule type" value="Genomic_DNA"/>
</dbReference>
<dbReference type="HOGENOM" id="CLU_025040_0_2_1"/>
<dbReference type="InterPro" id="IPR036320">
    <property type="entry name" value="Glycosyl_Trfase_fam3_N_dom_sf"/>
</dbReference>
<dbReference type="CTD" id="20246790"/>
<comment type="subunit">
    <text evidence="2 5">Homodimer.</text>
</comment>
<evidence type="ECO:0000313" key="9">
    <source>
        <dbReference type="EMBL" id="ESO89723.1"/>
    </source>
</evidence>
<dbReference type="InterPro" id="IPR036566">
    <property type="entry name" value="PYNP-like_C_sf"/>
</dbReference>
<accession>V3ZEZ2</accession>